<dbReference type="SUPFAM" id="SSF56112">
    <property type="entry name" value="Protein kinase-like (PK-like)"/>
    <property type="match status" value="1"/>
</dbReference>
<name>A0A8X7RLW5_BRACI</name>
<dbReference type="OrthoDB" id="1749629at2759"/>
<evidence type="ECO:0008006" key="3">
    <source>
        <dbReference type="Google" id="ProtNLM"/>
    </source>
</evidence>
<dbReference type="AlphaFoldDB" id="A0A8X7RLW5"/>
<reference evidence="1 2" key="1">
    <citation type="submission" date="2020-02" db="EMBL/GenBank/DDBJ databases">
        <authorList>
            <person name="Ma Q."/>
            <person name="Huang Y."/>
            <person name="Song X."/>
            <person name="Pei D."/>
        </authorList>
    </citation>
    <scope>NUCLEOTIDE SEQUENCE [LARGE SCALE GENOMIC DNA]</scope>
    <source>
        <strain evidence="1">Sxm20200214</strain>
        <tissue evidence="1">Leaf</tissue>
    </source>
</reference>
<keyword evidence="2" id="KW-1185">Reference proteome</keyword>
<dbReference type="Gene3D" id="3.30.200.20">
    <property type="entry name" value="Phosphorylase Kinase, domain 1"/>
    <property type="match status" value="1"/>
</dbReference>
<dbReference type="InterPro" id="IPR011009">
    <property type="entry name" value="Kinase-like_dom_sf"/>
</dbReference>
<dbReference type="Proteomes" id="UP000886595">
    <property type="component" value="Unassembled WGS sequence"/>
</dbReference>
<proteinExistence type="predicted"/>
<organism evidence="1 2">
    <name type="scientific">Brassica carinata</name>
    <name type="common">Ethiopian mustard</name>
    <name type="synonym">Abyssinian cabbage</name>
    <dbReference type="NCBI Taxonomy" id="52824"/>
    <lineage>
        <taxon>Eukaryota</taxon>
        <taxon>Viridiplantae</taxon>
        <taxon>Streptophyta</taxon>
        <taxon>Embryophyta</taxon>
        <taxon>Tracheophyta</taxon>
        <taxon>Spermatophyta</taxon>
        <taxon>Magnoliopsida</taxon>
        <taxon>eudicotyledons</taxon>
        <taxon>Gunneridae</taxon>
        <taxon>Pentapetalae</taxon>
        <taxon>rosids</taxon>
        <taxon>malvids</taxon>
        <taxon>Brassicales</taxon>
        <taxon>Brassicaceae</taxon>
        <taxon>Brassiceae</taxon>
        <taxon>Brassica</taxon>
    </lineage>
</organism>
<protein>
    <recommendedName>
        <fullName evidence="3">Protein kinase domain-containing protein</fullName>
    </recommendedName>
</protein>
<comment type="caution">
    <text evidence="1">The sequence shown here is derived from an EMBL/GenBank/DDBJ whole genome shotgun (WGS) entry which is preliminary data.</text>
</comment>
<sequence>MTKRQDSQTTASKSRASRVLPYKTKNLKDDYFLGRVLGQGQFGTTFLCSHNENSLVVPHSLVEQGTTFSKVVGSAYYDAPEVLRNHYGRDCDRYV</sequence>
<dbReference type="EMBL" id="JAAMPC010000010">
    <property type="protein sequence ID" value="KAG2290367.1"/>
    <property type="molecule type" value="Genomic_DNA"/>
</dbReference>
<gene>
    <name evidence="1" type="ORF">Bca52824_049971</name>
</gene>
<accession>A0A8X7RLW5</accession>
<evidence type="ECO:0000313" key="1">
    <source>
        <dbReference type="EMBL" id="KAG2290367.1"/>
    </source>
</evidence>
<evidence type="ECO:0000313" key="2">
    <source>
        <dbReference type="Proteomes" id="UP000886595"/>
    </source>
</evidence>